<gene>
    <name evidence="1" type="ORF">IE53DRAFT_52799</name>
</gene>
<dbReference type="EMBL" id="KZ819849">
    <property type="protein sequence ID" value="PWN51367.1"/>
    <property type="molecule type" value="Genomic_DNA"/>
</dbReference>
<evidence type="ECO:0000313" key="2">
    <source>
        <dbReference type="Proteomes" id="UP000245626"/>
    </source>
</evidence>
<reference evidence="1 2" key="1">
    <citation type="journal article" date="2018" name="Mol. Biol. Evol.">
        <title>Broad Genomic Sampling Reveals a Smut Pathogenic Ancestry of the Fungal Clade Ustilaginomycotina.</title>
        <authorList>
            <person name="Kijpornyongpan T."/>
            <person name="Mondo S.J."/>
            <person name="Barry K."/>
            <person name="Sandor L."/>
            <person name="Lee J."/>
            <person name="Lipzen A."/>
            <person name="Pangilinan J."/>
            <person name="LaButti K."/>
            <person name="Hainaut M."/>
            <person name="Henrissat B."/>
            <person name="Grigoriev I.V."/>
            <person name="Spatafora J.W."/>
            <person name="Aime M.C."/>
        </authorList>
    </citation>
    <scope>NUCLEOTIDE SEQUENCE [LARGE SCALE GENOMIC DNA]</scope>
    <source>
        <strain evidence="1 2">SA 807</strain>
    </source>
</reference>
<name>A0ACD0P025_9BASI</name>
<accession>A0ACD0P025</accession>
<sequence>MVSIRFTSFTLLLPSQIKGRKKSGNDLKISTAHLKDRYSQKHDYFNAVLNHDVEALTGDDSSVLFIRKAKLDIRSAFHEYALENKIYQGKSKGPTSLNPDNEFVRRFRQDWRSIYQRIREKENKLVALKDPLSIEVNGRMRRLADLREAAKGVSSRASQWGRPSGKRPLRSTSSLSSYETSSEEEWKSDTLSMASMSSSEEEEAEVQGRRESSRPLVSSVPTGSRRPMTTGWKDPNHQYVSPSKPTWHPVQEEWKSQARVEGESIQSPAFTTKDGTHSDVDPFELTSRRQLWKTPAFLSFPPSVRKPRSGKQAEVTSSIFSYEGLVHTQLGQERPSSMENLESVAPILLKLGGRRP</sequence>
<organism evidence="1 2">
    <name type="scientific">Violaceomyces palustris</name>
    <dbReference type="NCBI Taxonomy" id="1673888"/>
    <lineage>
        <taxon>Eukaryota</taxon>
        <taxon>Fungi</taxon>
        <taxon>Dikarya</taxon>
        <taxon>Basidiomycota</taxon>
        <taxon>Ustilaginomycotina</taxon>
        <taxon>Ustilaginomycetes</taxon>
        <taxon>Violaceomycetales</taxon>
        <taxon>Violaceomycetaceae</taxon>
        <taxon>Violaceomyces</taxon>
    </lineage>
</organism>
<protein>
    <submittedName>
        <fullName evidence="1">Uncharacterized protein</fullName>
    </submittedName>
</protein>
<dbReference type="Proteomes" id="UP000245626">
    <property type="component" value="Unassembled WGS sequence"/>
</dbReference>
<keyword evidence="2" id="KW-1185">Reference proteome</keyword>
<proteinExistence type="predicted"/>
<evidence type="ECO:0000313" key="1">
    <source>
        <dbReference type="EMBL" id="PWN51367.1"/>
    </source>
</evidence>